<proteinExistence type="predicted"/>
<dbReference type="RefSeq" id="WP_131917986.1">
    <property type="nucleotide sequence ID" value="NZ_JAOQNU010000003.1"/>
</dbReference>
<protein>
    <submittedName>
        <fullName evidence="2">Uncharacterized protein</fullName>
    </submittedName>
</protein>
<feature type="region of interest" description="Disordered" evidence="1">
    <location>
        <begin position="52"/>
        <end position="74"/>
    </location>
</feature>
<dbReference type="AlphaFoldDB" id="A0A4R2RY02"/>
<gene>
    <name evidence="2" type="ORF">EDD73_10317</name>
</gene>
<dbReference type="OrthoDB" id="2086428at2"/>
<evidence type="ECO:0000313" key="3">
    <source>
        <dbReference type="Proteomes" id="UP000294813"/>
    </source>
</evidence>
<evidence type="ECO:0000256" key="1">
    <source>
        <dbReference type="SAM" id="MobiDB-lite"/>
    </source>
</evidence>
<keyword evidence="3" id="KW-1185">Reference proteome</keyword>
<organism evidence="2 3">
    <name type="scientific">Heliophilum fasciatum</name>
    <dbReference type="NCBI Taxonomy" id="35700"/>
    <lineage>
        <taxon>Bacteria</taxon>
        <taxon>Bacillati</taxon>
        <taxon>Bacillota</taxon>
        <taxon>Clostridia</taxon>
        <taxon>Eubacteriales</taxon>
        <taxon>Heliobacteriaceae</taxon>
        <taxon>Heliophilum</taxon>
    </lineage>
</organism>
<accession>A0A4R2RY02</accession>
<comment type="caution">
    <text evidence="2">The sequence shown here is derived from an EMBL/GenBank/DDBJ whole genome shotgun (WGS) entry which is preliminary data.</text>
</comment>
<dbReference type="EMBL" id="SLXT01000003">
    <property type="protein sequence ID" value="TCP68388.1"/>
    <property type="molecule type" value="Genomic_DNA"/>
</dbReference>
<evidence type="ECO:0000313" key="2">
    <source>
        <dbReference type="EMBL" id="TCP68388.1"/>
    </source>
</evidence>
<name>A0A4R2RY02_9FIRM</name>
<sequence length="93" mass="10393">MKDKRQRPVIAAGSEGEALESTIDGALSDTVIPWELQKGWYDLAAQIRKGDDDYDDNDAWNMPTSAMEERKGQFTETMKASLDKEDGVIGNNR</sequence>
<dbReference type="Proteomes" id="UP000294813">
    <property type="component" value="Unassembled WGS sequence"/>
</dbReference>
<reference evidence="2 3" key="1">
    <citation type="submission" date="2019-03" db="EMBL/GenBank/DDBJ databases">
        <title>Genomic Encyclopedia of Type Strains, Phase IV (KMG-IV): sequencing the most valuable type-strain genomes for metagenomic binning, comparative biology and taxonomic classification.</title>
        <authorList>
            <person name="Goeker M."/>
        </authorList>
    </citation>
    <scope>NUCLEOTIDE SEQUENCE [LARGE SCALE GENOMIC DNA]</scope>
    <source>
        <strain evidence="2 3">DSM 11170</strain>
    </source>
</reference>